<proteinExistence type="predicted"/>
<feature type="transmembrane region" description="Helical" evidence="1">
    <location>
        <begin position="32"/>
        <end position="54"/>
    </location>
</feature>
<reference evidence="2 3" key="1">
    <citation type="submission" date="2018-02" db="EMBL/GenBank/DDBJ databases">
        <title>Whole genome sequencing of endophytic bacterium.</title>
        <authorList>
            <person name="Eedara R."/>
            <person name="Podile A.R."/>
        </authorList>
    </citation>
    <scope>NUCLEOTIDE SEQUENCE [LARGE SCALE GENOMIC DNA]</scope>
    <source>
        <strain evidence="2 3">RP1T</strain>
    </source>
</reference>
<evidence type="ECO:0000313" key="2">
    <source>
        <dbReference type="EMBL" id="PRH87759.1"/>
    </source>
</evidence>
<name>A0A2S9QEJ1_9HYPH</name>
<accession>A0A2S9QEJ1</accession>
<keyword evidence="1" id="KW-0812">Transmembrane</keyword>
<evidence type="ECO:0008006" key="4">
    <source>
        <dbReference type="Google" id="ProtNLM"/>
    </source>
</evidence>
<keyword evidence="1" id="KW-0472">Membrane</keyword>
<sequence>MILAPACPARLKTHQEPATVHASRIGRDITKAAVTAFAVYALLVNSLLMGVLMAPQLRADTLDRNLAALEIVCAGNGMGITDAGSVPPADHRGHEAECCILCPGFGGPASPAGIDLPRRLSILAALAPLAADSRIPPSLHRAAAHPRGPPMA</sequence>
<evidence type="ECO:0000256" key="1">
    <source>
        <dbReference type="SAM" id="Phobius"/>
    </source>
</evidence>
<evidence type="ECO:0000313" key="3">
    <source>
        <dbReference type="Proteomes" id="UP000237682"/>
    </source>
</evidence>
<dbReference type="AlphaFoldDB" id="A0A2S9QEJ1"/>
<keyword evidence="3" id="KW-1185">Reference proteome</keyword>
<protein>
    <recommendedName>
        <fullName evidence="4">DUF2946 domain-containing protein</fullName>
    </recommendedName>
</protein>
<dbReference type="EMBL" id="PUEJ01000003">
    <property type="protein sequence ID" value="PRH87759.1"/>
    <property type="molecule type" value="Genomic_DNA"/>
</dbReference>
<gene>
    <name evidence="2" type="ORF">C5L14_07485</name>
</gene>
<dbReference type="Proteomes" id="UP000237682">
    <property type="component" value="Unassembled WGS sequence"/>
</dbReference>
<comment type="caution">
    <text evidence="2">The sequence shown here is derived from an EMBL/GenBank/DDBJ whole genome shotgun (WGS) entry which is preliminary data.</text>
</comment>
<keyword evidence="1" id="KW-1133">Transmembrane helix</keyword>
<organism evidence="2 3">
    <name type="scientific">Labrys okinawensis</name>
    <dbReference type="NCBI Taxonomy" id="346911"/>
    <lineage>
        <taxon>Bacteria</taxon>
        <taxon>Pseudomonadati</taxon>
        <taxon>Pseudomonadota</taxon>
        <taxon>Alphaproteobacteria</taxon>
        <taxon>Hyphomicrobiales</taxon>
        <taxon>Xanthobacteraceae</taxon>
        <taxon>Labrys</taxon>
    </lineage>
</organism>